<keyword evidence="2" id="KW-1185">Reference proteome</keyword>
<reference evidence="1 2" key="1">
    <citation type="submission" date="2020-02" db="EMBL/GenBank/DDBJ databases">
        <authorList>
            <person name="Ferguson B K."/>
        </authorList>
    </citation>
    <scope>NUCLEOTIDE SEQUENCE [LARGE SCALE GENOMIC DNA]</scope>
</reference>
<gene>
    <name evidence="1" type="ORF">NTEN_LOCUS24365</name>
</gene>
<evidence type="ECO:0000313" key="1">
    <source>
        <dbReference type="EMBL" id="CAB0020830.1"/>
    </source>
</evidence>
<sequence>MKKVETSKESNKLKKFKIGSVELPQISKNVKKKKSHREIRAIPIKKLIFQNFPEKTPYSM</sequence>
<protein>
    <submittedName>
        <fullName evidence="1">Uncharacterized protein</fullName>
    </submittedName>
</protein>
<dbReference type="Proteomes" id="UP000479000">
    <property type="component" value="Unassembled WGS sequence"/>
</dbReference>
<evidence type="ECO:0000313" key="2">
    <source>
        <dbReference type="Proteomes" id="UP000479000"/>
    </source>
</evidence>
<proteinExistence type="predicted"/>
<dbReference type="AlphaFoldDB" id="A0A6H5HUU1"/>
<organism evidence="1 2">
    <name type="scientific">Nesidiocoris tenuis</name>
    <dbReference type="NCBI Taxonomy" id="355587"/>
    <lineage>
        <taxon>Eukaryota</taxon>
        <taxon>Metazoa</taxon>
        <taxon>Ecdysozoa</taxon>
        <taxon>Arthropoda</taxon>
        <taxon>Hexapoda</taxon>
        <taxon>Insecta</taxon>
        <taxon>Pterygota</taxon>
        <taxon>Neoptera</taxon>
        <taxon>Paraneoptera</taxon>
        <taxon>Hemiptera</taxon>
        <taxon>Heteroptera</taxon>
        <taxon>Panheteroptera</taxon>
        <taxon>Cimicomorpha</taxon>
        <taxon>Miridae</taxon>
        <taxon>Dicyphina</taxon>
        <taxon>Nesidiocoris</taxon>
    </lineage>
</organism>
<accession>A0A6H5HUU1</accession>
<name>A0A6H5HUU1_9HEMI</name>
<dbReference type="EMBL" id="CADCXU010035859">
    <property type="protein sequence ID" value="CAB0020830.1"/>
    <property type="molecule type" value="Genomic_DNA"/>
</dbReference>
<feature type="non-terminal residue" evidence="1">
    <location>
        <position position="60"/>
    </location>
</feature>